<sequence length="346" mass="37329">MTSNTLPQTMRAAQWRTMKSGIDKSLTLNPSANLPANARSLSKGQSLVKVAYASINHLDYKVAEMPFSSMLFTKPVTPGLDYSGTIVSTTLDDLKAGRKVFGRTELPTGGTLAEYVVVDEKGIAAVPDGVSMSDAACIGICGTSTVQSLMPFVERGGRVFINGGSGGVGVFAIQVAKTLGAHVTVTCSASNADFCHSLGAGEVIDYESQNVLEILKNGEEAFDLVYDTIFSDTNLYWQSHHYLKPEGKYICVGFPPTFSFYKTLMSIKLLPGWSAGGKRPFKFHSVVANRKDFGQIAEWIRDGKVKIVIEEEFGLEDAGRAYGRLKEGRTRGKLVVRVGGELDGGE</sequence>
<dbReference type="EMBL" id="QKXC01000122">
    <property type="protein sequence ID" value="RBR18684.1"/>
    <property type="molecule type" value="Genomic_DNA"/>
</dbReference>
<dbReference type="PANTHER" id="PTHR44013">
    <property type="entry name" value="ZINC-TYPE ALCOHOL DEHYDROGENASE-LIKE PROTEIN C16A3.02C"/>
    <property type="match status" value="1"/>
</dbReference>
<dbReference type="GO" id="GO:0016491">
    <property type="term" value="F:oxidoreductase activity"/>
    <property type="evidence" value="ECO:0007669"/>
    <property type="project" value="InterPro"/>
</dbReference>
<dbReference type="SMART" id="SM00829">
    <property type="entry name" value="PKS_ER"/>
    <property type="match status" value="1"/>
</dbReference>
<feature type="domain" description="Enoyl reductase (ER)" evidence="1">
    <location>
        <begin position="21"/>
        <end position="336"/>
    </location>
</feature>
<evidence type="ECO:0000313" key="3">
    <source>
        <dbReference type="Proteomes" id="UP000253153"/>
    </source>
</evidence>
<dbReference type="Pfam" id="PF13602">
    <property type="entry name" value="ADH_zinc_N_2"/>
    <property type="match status" value="1"/>
</dbReference>
<organism evidence="2 3">
    <name type="scientific">Fusarium coffeatum</name>
    <dbReference type="NCBI Taxonomy" id="231269"/>
    <lineage>
        <taxon>Eukaryota</taxon>
        <taxon>Fungi</taxon>
        <taxon>Dikarya</taxon>
        <taxon>Ascomycota</taxon>
        <taxon>Pezizomycotina</taxon>
        <taxon>Sordariomycetes</taxon>
        <taxon>Hypocreomycetidae</taxon>
        <taxon>Hypocreales</taxon>
        <taxon>Nectriaceae</taxon>
        <taxon>Fusarium</taxon>
        <taxon>Fusarium incarnatum-equiseti species complex</taxon>
    </lineage>
</organism>
<dbReference type="InterPro" id="IPR013154">
    <property type="entry name" value="ADH-like_N"/>
</dbReference>
<dbReference type="Proteomes" id="UP000253153">
    <property type="component" value="Unassembled WGS sequence"/>
</dbReference>
<proteinExistence type="predicted"/>
<dbReference type="RefSeq" id="XP_031015876.1">
    <property type="nucleotide sequence ID" value="XM_031160106.1"/>
</dbReference>
<dbReference type="GeneID" id="41995402"/>
<evidence type="ECO:0000313" key="2">
    <source>
        <dbReference type="EMBL" id="RBR18684.1"/>
    </source>
</evidence>
<dbReference type="SUPFAM" id="SSF51735">
    <property type="entry name" value="NAD(P)-binding Rossmann-fold domains"/>
    <property type="match status" value="1"/>
</dbReference>
<evidence type="ECO:0000259" key="1">
    <source>
        <dbReference type="SMART" id="SM00829"/>
    </source>
</evidence>
<dbReference type="InterPro" id="IPR011032">
    <property type="entry name" value="GroES-like_sf"/>
</dbReference>
<reference evidence="2 3" key="1">
    <citation type="submission" date="2018-06" db="EMBL/GenBank/DDBJ databases">
        <title>Fusarium incarnatum-equiseti species complex species 28.</title>
        <authorList>
            <person name="Gardiner D.M."/>
        </authorList>
    </citation>
    <scope>NUCLEOTIDE SEQUENCE [LARGE SCALE GENOMIC DNA]</scope>
    <source>
        <strain evidence="2 3">FIESC_28</strain>
    </source>
</reference>
<protein>
    <recommendedName>
        <fullName evidence="1">Enoyl reductase (ER) domain-containing protein</fullName>
    </recommendedName>
</protein>
<dbReference type="Gene3D" id="3.90.180.10">
    <property type="entry name" value="Medium-chain alcohol dehydrogenases, catalytic domain"/>
    <property type="match status" value="1"/>
</dbReference>
<dbReference type="InterPro" id="IPR052733">
    <property type="entry name" value="Chloroplast_QOR"/>
</dbReference>
<keyword evidence="3" id="KW-1185">Reference proteome</keyword>
<dbReference type="SUPFAM" id="SSF50129">
    <property type="entry name" value="GroES-like"/>
    <property type="match status" value="1"/>
</dbReference>
<dbReference type="CDD" id="cd08267">
    <property type="entry name" value="MDR1"/>
    <property type="match status" value="1"/>
</dbReference>
<dbReference type="Pfam" id="PF08240">
    <property type="entry name" value="ADH_N"/>
    <property type="match status" value="1"/>
</dbReference>
<comment type="caution">
    <text evidence="2">The sequence shown here is derived from an EMBL/GenBank/DDBJ whole genome shotgun (WGS) entry which is preliminary data.</text>
</comment>
<dbReference type="OrthoDB" id="201656at2759"/>
<dbReference type="InterPro" id="IPR020843">
    <property type="entry name" value="ER"/>
</dbReference>
<name>A0A366RNJ7_9HYPO</name>
<dbReference type="InterPro" id="IPR036291">
    <property type="entry name" value="NAD(P)-bd_dom_sf"/>
</dbReference>
<dbReference type="Gene3D" id="3.40.50.720">
    <property type="entry name" value="NAD(P)-binding Rossmann-like Domain"/>
    <property type="match status" value="1"/>
</dbReference>
<dbReference type="AlphaFoldDB" id="A0A366RNJ7"/>
<dbReference type="PANTHER" id="PTHR44013:SF1">
    <property type="entry name" value="ZINC-TYPE ALCOHOL DEHYDROGENASE-LIKE PROTEIN C16A3.02C"/>
    <property type="match status" value="1"/>
</dbReference>
<accession>A0A366RNJ7</accession>
<gene>
    <name evidence="2" type="ORF">FIESC28_05961</name>
</gene>